<evidence type="ECO:0000313" key="1">
    <source>
        <dbReference type="EMBL" id="MBB2994521.1"/>
    </source>
</evidence>
<organism evidence="1 2">
    <name type="scientific">Paeniglutamicibacter cryotolerans</name>
    <dbReference type="NCBI Taxonomy" id="670079"/>
    <lineage>
        <taxon>Bacteria</taxon>
        <taxon>Bacillati</taxon>
        <taxon>Actinomycetota</taxon>
        <taxon>Actinomycetes</taxon>
        <taxon>Micrococcales</taxon>
        <taxon>Micrococcaceae</taxon>
        <taxon>Paeniglutamicibacter</taxon>
    </lineage>
</organism>
<protein>
    <submittedName>
        <fullName evidence="1">DUF4097 and DUF4098 domain-containing protein YvlB</fullName>
    </submittedName>
</protein>
<comment type="caution">
    <text evidence="1">The sequence shown here is derived from an EMBL/GenBank/DDBJ whole genome shotgun (WGS) entry which is preliminary data.</text>
</comment>
<gene>
    <name evidence="1" type="ORF">E9229_000712</name>
</gene>
<proteinExistence type="predicted"/>
<sequence length="137" mass="13952">MVSGTSGHTRLKTVSGSLLADATAGTLSVDTVSGEIITRNHRGHFAAKSVSGEVTASGELESVRASTVSGNFSFDIGGTPVDLVSKSVSGDLTVRIPEGLGIDLVATSTSGSICLDGERHSGISQNWKSAVETGPRH</sequence>
<reference evidence="1 2" key="1">
    <citation type="submission" date="2020-08" db="EMBL/GenBank/DDBJ databases">
        <title>Sequencing the genomes of 1000 actinobacteria strains.</title>
        <authorList>
            <person name="Klenk H.-P."/>
        </authorList>
    </citation>
    <scope>NUCLEOTIDE SEQUENCE [LARGE SCALE GENOMIC DNA]</scope>
    <source>
        <strain evidence="1 2">DSM 22826</strain>
    </source>
</reference>
<keyword evidence="2" id="KW-1185">Reference proteome</keyword>
<evidence type="ECO:0000313" key="2">
    <source>
        <dbReference type="Proteomes" id="UP000523000"/>
    </source>
</evidence>
<accession>A0A839QR20</accession>
<dbReference type="RefSeq" id="WP_183509896.1">
    <property type="nucleotide sequence ID" value="NZ_BAABGK010000017.1"/>
</dbReference>
<dbReference type="EMBL" id="JACHVS010000001">
    <property type="protein sequence ID" value="MBB2994521.1"/>
    <property type="molecule type" value="Genomic_DNA"/>
</dbReference>
<dbReference type="AlphaFoldDB" id="A0A839QR20"/>
<name>A0A839QR20_9MICC</name>
<dbReference type="Proteomes" id="UP000523000">
    <property type="component" value="Unassembled WGS sequence"/>
</dbReference>